<dbReference type="EMBL" id="CM042885">
    <property type="protein sequence ID" value="KAI4365937.1"/>
    <property type="molecule type" value="Genomic_DNA"/>
</dbReference>
<name>A0ACB9QJ96_9MYRT</name>
<evidence type="ECO:0000313" key="2">
    <source>
        <dbReference type="Proteomes" id="UP001057402"/>
    </source>
</evidence>
<keyword evidence="2" id="KW-1185">Reference proteome</keyword>
<protein>
    <submittedName>
        <fullName evidence="1">Uncharacterized protein</fullName>
    </submittedName>
</protein>
<organism evidence="1 2">
    <name type="scientific">Melastoma candidum</name>
    <dbReference type="NCBI Taxonomy" id="119954"/>
    <lineage>
        <taxon>Eukaryota</taxon>
        <taxon>Viridiplantae</taxon>
        <taxon>Streptophyta</taxon>
        <taxon>Embryophyta</taxon>
        <taxon>Tracheophyta</taxon>
        <taxon>Spermatophyta</taxon>
        <taxon>Magnoliopsida</taxon>
        <taxon>eudicotyledons</taxon>
        <taxon>Gunneridae</taxon>
        <taxon>Pentapetalae</taxon>
        <taxon>rosids</taxon>
        <taxon>malvids</taxon>
        <taxon>Myrtales</taxon>
        <taxon>Melastomataceae</taxon>
        <taxon>Melastomatoideae</taxon>
        <taxon>Melastomateae</taxon>
        <taxon>Melastoma</taxon>
    </lineage>
</organism>
<dbReference type="Proteomes" id="UP001057402">
    <property type="component" value="Chromosome 6"/>
</dbReference>
<evidence type="ECO:0000313" key="1">
    <source>
        <dbReference type="EMBL" id="KAI4365937.1"/>
    </source>
</evidence>
<comment type="caution">
    <text evidence="1">The sequence shown here is derived from an EMBL/GenBank/DDBJ whole genome shotgun (WGS) entry which is preliminary data.</text>
</comment>
<sequence>MTISPSSPPFPPTSSTPIPSSLASSSPSTSGRTVPFSTASSPSVRLPPAVPLVPQSSLTSATLILLSIGPGASTTPRRLRPLASAKLTTLFLASWSYSSTWNASTYHSREFRDDLHACGKHIVNLVDVIKATKTIFIEEA</sequence>
<proteinExistence type="predicted"/>
<reference evidence="2" key="1">
    <citation type="journal article" date="2023" name="Front. Plant Sci.">
        <title>Chromosomal-level genome assembly of Melastoma candidum provides insights into trichome evolution.</title>
        <authorList>
            <person name="Zhong Y."/>
            <person name="Wu W."/>
            <person name="Sun C."/>
            <person name="Zou P."/>
            <person name="Liu Y."/>
            <person name="Dai S."/>
            <person name="Zhou R."/>
        </authorList>
    </citation>
    <scope>NUCLEOTIDE SEQUENCE [LARGE SCALE GENOMIC DNA]</scope>
</reference>
<accession>A0ACB9QJ96</accession>
<gene>
    <name evidence="1" type="ORF">MLD38_021873</name>
</gene>